<sequence>MKTDQLTKLILRHRREIGVRMRSNLLSNGEKISCASLKAKKCWKINRVDQPTKSLSLPPLRRIRAPLQSIPFVLKNSSQSQRVHVQYCWISWGHAMRELKAKASAISGLGTNECGIVPATMMRPSDVSKGVPCVVEDPIGNSRHPALATKMKQTLLQIQ</sequence>
<gene>
    <name evidence="1" type="ORF">V6N12_055671</name>
</gene>
<proteinExistence type="predicted"/>
<keyword evidence="2" id="KW-1185">Reference proteome</keyword>
<comment type="caution">
    <text evidence="1">The sequence shown here is derived from an EMBL/GenBank/DDBJ whole genome shotgun (WGS) entry which is preliminary data.</text>
</comment>
<protein>
    <submittedName>
        <fullName evidence="1">Uncharacterized protein</fullName>
    </submittedName>
</protein>
<dbReference type="Proteomes" id="UP001472677">
    <property type="component" value="Unassembled WGS sequence"/>
</dbReference>
<reference evidence="1 2" key="1">
    <citation type="journal article" date="2024" name="G3 (Bethesda)">
        <title>Genome assembly of Hibiscus sabdariffa L. provides insights into metabolisms of medicinal natural products.</title>
        <authorList>
            <person name="Kim T."/>
        </authorList>
    </citation>
    <scope>NUCLEOTIDE SEQUENCE [LARGE SCALE GENOMIC DNA]</scope>
    <source>
        <strain evidence="1">TK-2024</strain>
        <tissue evidence="1">Old leaves</tissue>
    </source>
</reference>
<accession>A0ABR2AL81</accession>
<dbReference type="EMBL" id="JBBPBM010000530">
    <property type="protein sequence ID" value="KAK8494418.1"/>
    <property type="molecule type" value="Genomic_DNA"/>
</dbReference>
<name>A0ABR2AL81_9ROSI</name>
<evidence type="ECO:0000313" key="1">
    <source>
        <dbReference type="EMBL" id="KAK8494418.1"/>
    </source>
</evidence>
<evidence type="ECO:0000313" key="2">
    <source>
        <dbReference type="Proteomes" id="UP001472677"/>
    </source>
</evidence>
<organism evidence="1 2">
    <name type="scientific">Hibiscus sabdariffa</name>
    <name type="common">roselle</name>
    <dbReference type="NCBI Taxonomy" id="183260"/>
    <lineage>
        <taxon>Eukaryota</taxon>
        <taxon>Viridiplantae</taxon>
        <taxon>Streptophyta</taxon>
        <taxon>Embryophyta</taxon>
        <taxon>Tracheophyta</taxon>
        <taxon>Spermatophyta</taxon>
        <taxon>Magnoliopsida</taxon>
        <taxon>eudicotyledons</taxon>
        <taxon>Gunneridae</taxon>
        <taxon>Pentapetalae</taxon>
        <taxon>rosids</taxon>
        <taxon>malvids</taxon>
        <taxon>Malvales</taxon>
        <taxon>Malvaceae</taxon>
        <taxon>Malvoideae</taxon>
        <taxon>Hibiscus</taxon>
    </lineage>
</organism>